<dbReference type="SUPFAM" id="SSF54160">
    <property type="entry name" value="Chromo domain-like"/>
    <property type="match status" value="1"/>
</dbReference>
<reference evidence="3 4" key="1">
    <citation type="journal article" date="2023" name="Life. Sci Alliance">
        <title>Evolutionary insights into 3D genome organization and epigenetic landscape of Vigna mungo.</title>
        <authorList>
            <person name="Junaid A."/>
            <person name="Singh B."/>
            <person name="Bhatia S."/>
        </authorList>
    </citation>
    <scope>NUCLEOTIDE SEQUENCE [LARGE SCALE GENOMIC DNA]</scope>
    <source>
        <strain evidence="3">Urdbean</strain>
    </source>
</reference>
<dbReference type="InterPro" id="IPR016197">
    <property type="entry name" value="Chromo-like_dom_sf"/>
</dbReference>
<feature type="domain" description="Chromo" evidence="1">
    <location>
        <begin position="104"/>
        <end position="149"/>
    </location>
</feature>
<keyword evidence="4" id="KW-1185">Reference proteome</keyword>
<proteinExistence type="predicted"/>
<evidence type="ECO:0008006" key="5">
    <source>
        <dbReference type="Google" id="ProtNLM"/>
    </source>
</evidence>
<evidence type="ECO:0000259" key="1">
    <source>
        <dbReference type="Pfam" id="PF00385"/>
    </source>
</evidence>
<gene>
    <name evidence="3" type="ORF">V8G54_012469</name>
</gene>
<evidence type="ECO:0000313" key="4">
    <source>
        <dbReference type="Proteomes" id="UP001374535"/>
    </source>
</evidence>
<dbReference type="EMBL" id="CP144697">
    <property type="protein sequence ID" value="WVZ14903.1"/>
    <property type="molecule type" value="Genomic_DNA"/>
</dbReference>
<dbReference type="PANTHER" id="PTHR46148:SF52">
    <property type="entry name" value="OS04G0603800 PROTEIN"/>
    <property type="match status" value="1"/>
</dbReference>
<organism evidence="3 4">
    <name type="scientific">Vigna mungo</name>
    <name type="common">Black gram</name>
    <name type="synonym">Phaseolus mungo</name>
    <dbReference type="NCBI Taxonomy" id="3915"/>
    <lineage>
        <taxon>Eukaryota</taxon>
        <taxon>Viridiplantae</taxon>
        <taxon>Streptophyta</taxon>
        <taxon>Embryophyta</taxon>
        <taxon>Tracheophyta</taxon>
        <taxon>Spermatophyta</taxon>
        <taxon>Magnoliopsida</taxon>
        <taxon>eudicotyledons</taxon>
        <taxon>Gunneridae</taxon>
        <taxon>Pentapetalae</taxon>
        <taxon>rosids</taxon>
        <taxon>fabids</taxon>
        <taxon>Fabales</taxon>
        <taxon>Fabaceae</taxon>
        <taxon>Papilionoideae</taxon>
        <taxon>50 kb inversion clade</taxon>
        <taxon>NPAAA clade</taxon>
        <taxon>indigoferoid/millettioid clade</taxon>
        <taxon>Phaseoleae</taxon>
        <taxon>Vigna</taxon>
    </lineage>
</organism>
<name>A0AAQ3NUS6_VIGMU</name>
<dbReference type="Proteomes" id="UP001374535">
    <property type="component" value="Chromosome 4"/>
</dbReference>
<dbReference type="InterPro" id="IPR056924">
    <property type="entry name" value="SH3_Tf2-1"/>
</dbReference>
<protein>
    <recommendedName>
        <fullName evidence="5">Chromo domain-containing protein</fullName>
    </recommendedName>
</protein>
<evidence type="ECO:0000313" key="3">
    <source>
        <dbReference type="EMBL" id="WVZ14903.1"/>
    </source>
</evidence>
<dbReference type="Gene3D" id="2.40.50.40">
    <property type="match status" value="1"/>
</dbReference>
<feature type="domain" description="Tf2-1-like SH3-like" evidence="2">
    <location>
        <begin position="17"/>
        <end position="81"/>
    </location>
</feature>
<dbReference type="Pfam" id="PF24626">
    <property type="entry name" value="SH3_Tf2-1"/>
    <property type="match status" value="1"/>
</dbReference>
<sequence length="215" mass="24473">MKKYADEKRKSFQVEIGDMVLVKLQPYRQHSVSLRKNQKLGLKYFGPFPVIAKIGVVAYKLLLPSFARIHPVFHCSQLKLCKGDHVQPYLPLPITNSELGPVLQPEAILQSRVILRNQQQVQQHLIKWEDLADTHATWEDTAALAQAFPTFNLEDKVSFIGEGNVTRIIAEEIKEENSGTKAMKNVTNDQGVRRSTRPKITNSKLADFVWSKKLI</sequence>
<dbReference type="PANTHER" id="PTHR46148">
    <property type="entry name" value="CHROMO DOMAIN-CONTAINING PROTEIN"/>
    <property type="match status" value="1"/>
</dbReference>
<dbReference type="Pfam" id="PF00385">
    <property type="entry name" value="Chromo"/>
    <property type="match status" value="1"/>
</dbReference>
<evidence type="ECO:0000259" key="2">
    <source>
        <dbReference type="Pfam" id="PF24626"/>
    </source>
</evidence>
<accession>A0AAQ3NUS6</accession>
<dbReference type="AlphaFoldDB" id="A0AAQ3NUS6"/>
<dbReference type="InterPro" id="IPR023780">
    <property type="entry name" value="Chromo_domain"/>
</dbReference>